<gene>
    <name evidence="1" type="ORF">GRI36_01920</name>
</gene>
<dbReference type="Proteomes" id="UP000468943">
    <property type="component" value="Unassembled WGS sequence"/>
</dbReference>
<accession>A0A6I4SKG9</accession>
<sequence length="392" mass="42945">MSSQKVFRLAAAIVIGLTLATLLLLQSFSSVLMRKNPALAVQLLPVNGLAQEQLAARQFMGGVKEASDITPSARTAASMATAAFGNDPLSPKAHAILALAENDAAKRQGILEAATRLNRRDLLLQGLVLEGQVERRDYSGTLETLDAIMRVHPEQKANFFPILTRALEDDSALSALSGILDRKAEWQEEFLKYAASQPDALANLAELRLLRGAVDPEVDARLIRGLVAAGSIETAYRIFEKANGVAQQERSTSQWHRTFAPFDWRLEDQAAFRAQPDPNSNALEIFVRSGKGGVLAERWLQNPNAPLTVTLAHSIEPAAQIKDVRMQFSCATSAEPYYERALRIRTDSFDVPSPPAACKFVKIAIYARSWSGSSDIRGTIDRLDIKTPQPTR</sequence>
<dbReference type="RefSeq" id="WP_160596931.1">
    <property type="nucleotide sequence ID" value="NZ_WTYS01000001.1"/>
</dbReference>
<dbReference type="EMBL" id="WTYS01000001">
    <property type="protein sequence ID" value="MXO55630.1"/>
    <property type="molecule type" value="Genomic_DNA"/>
</dbReference>
<keyword evidence="2" id="KW-1185">Reference proteome</keyword>
<name>A0A6I4SKG9_9SPHN</name>
<reference evidence="1 2" key="1">
    <citation type="submission" date="2019-12" db="EMBL/GenBank/DDBJ databases">
        <title>Genomic-based taxomic classification of the family Erythrobacteraceae.</title>
        <authorList>
            <person name="Xu L."/>
        </authorList>
    </citation>
    <scope>NUCLEOTIDE SEQUENCE [LARGE SCALE GENOMIC DNA]</scope>
    <source>
        <strain evidence="1 2">JCM 17802</strain>
    </source>
</reference>
<organism evidence="1 2">
    <name type="scientific">Pontixanthobacter gangjinensis</name>
    <dbReference type="NCBI Taxonomy" id="1028742"/>
    <lineage>
        <taxon>Bacteria</taxon>
        <taxon>Pseudomonadati</taxon>
        <taxon>Pseudomonadota</taxon>
        <taxon>Alphaproteobacteria</taxon>
        <taxon>Sphingomonadales</taxon>
        <taxon>Erythrobacteraceae</taxon>
        <taxon>Pontixanthobacter</taxon>
    </lineage>
</organism>
<dbReference type="OrthoDB" id="7389478at2"/>
<comment type="caution">
    <text evidence="1">The sequence shown here is derived from an EMBL/GenBank/DDBJ whole genome shotgun (WGS) entry which is preliminary data.</text>
</comment>
<dbReference type="AlphaFoldDB" id="A0A6I4SKG9"/>
<evidence type="ECO:0000313" key="2">
    <source>
        <dbReference type="Proteomes" id="UP000468943"/>
    </source>
</evidence>
<proteinExistence type="predicted"/>
<protein>
    <submittedName>
        <fullName evidence="1">Uncharacterized protein</fullName>
    </submittedName>
</protein>
<evidence type="ECO:0000313" key="1">
    <source>
        <dbReference type="EMBL" id="MXO55630.1"/>
    </source>
</evidence>